<keyword evidence="2" id="KW-1185">Reference proteome</keyword>
<evidence type="ECO:0000313" key="1">
    <source>
        <dbReference type="EMBL" id="MEX0405527.1"/>
    </source>
</evidence>
<keyword evidence="1" id="KW-0645">Protease</keyword>
<protein>
    <submittedName>
        <fullName evidence="1">Serine protease</fullName>
    </submittedName>
</protein>
<proteinExistence type="predicted"/>
<dbReference type="Pfam" id="PF13365">
    <property type="entry name" value="Trypsin_2"/>
    <property type="match status" value="1"/>
</dbReference>
<dbReference type="GO" id="GO:0006508">
    <property type="term" value="P:proteolysis"/>
    <property type="evidence" value="ECO:0007669"/>
    <property type="project" value="UniProtKB-KW"/>
</dbReference>
<accession>A0ABV3SFH9</accession>
<dbReference type="RefSeq" id="WP_367953421.1">
    <property type="nucleotide sequence ID" value="NZ_JBDPGJ010000002.1"/>
</dbReference>
<gene>
    <name evidence="1" type="ORF">ABGN05_07645</name>
</gene>
<comment type="caution">
    <text evidence="1">The sequence shown here is derived from an EMBL/GenBank/DDBJ whole genome shotgun (WGS) entry which is preliminary data.</text>
</comment>
<dbReference type="EMBL" id="JBDPGJ010000002">
    <property type="protein sequence ID" value="MEX0405527.1"/>
    <property type="molecule type" value="Genomic_DNA"/>
</dbReference>
<dbReference type="Proteomes" id="UP001556692">
    <property type="component" value="Unassembled WGS sequence"/>
</dbReference>
<dbReference type="InterPro" id="IPR009003">
    <property type="entry name" value="Peptidase_S1_PA"/>
</dbReference>
<organism evidence="1 2">
    <name type="scientific">Aquibium pacificus</name>
    <dbReference type="NCBI Taxonomy" id="3153579"/>
    <lineage>
        <taxon>Bacteria</taxon>
        <taxon>Pseudomonadati</taxon>
        <taxon>Pseudomonadota</taxon>
        <taxon>Alphaproteobacteria</taxon>
        <taxon>Hyphomicrobiales</taxon>
        <taxon>Phyllobacteriaceae</taxon>
        <taxon>Aquibium</taxon>
    </lineage>
</organism>
<reference evidence="1 2" key="1">
    <citation type="submission" date="2024-05" db="EMBL/GenBank/DDBJ databases">
        <authorList>
            <person name="Jiang F."/>
        </authorList>
    </citation>
    <scope>NUCLEOTIDE SEQUENCE [LARGE SCALE GENOMIC DNA]</scope>
    <source>
        <strain evidence="1 2">LZ166</strain>
    </source>
</reference>
<evidence type="ECO:0000313" key="2">
    <source>
        <dbReference type="Proteomes" id="UP001556692"/>
    </source>
</evidence>
<sequence>MPEKGVRSTYSQCPFQLLMYENDVVISTGTGFFYAQHQKEYIITNWHNVTGIDPYTGNLLDSKHRRPTRIVAKLSQWINNLDPRLFALIGLEVPIYSDDLQQTRWFEHPTLGPKCDVVAIPFARPDNMPPFMHNRPDKISTIRIPVEPGNQVFIIGFPSGLSIGFGLPLWKSGYIASEPHYDVTLFGKVRDGGGLEGGISIPAFFLDAATRRGMSGSPVFARYFGKWDMSDPYAEVDPASSNFWSRKDIALGESAMEFVGVYSGRVPAAENEAALGICWKIQAIDDICDRRHLGTHPHT</sequence>
<dbReference type="GO" id="GO:0008233">
    <property type="term" value="F:peptidase activity"/>
    <property type="evidence" value="ECO:0007669"/>
    <property type="project" value="UniProtKB-KW"/>
</dbReference>
<dbReference type="SUPFAM" id="SSF50494">
    <property type="entry name" value="Trypsin-like serine proteases"/>
    <property type="match status" value="1"/>
</dbReference>
<keyword evidence="1" id="KW-0378">Hydrolase</keyword>
<name>A0ABV3SFH9_9HYPH</name>